<feature type="compositionally biased region" description="Acidic residues" evidence="8">
    <location>
        <begin position="137"/>
        <end position="151"/>
    </location>
</feature>
<dbReference type="GeneID" id="63808110"/>
<comment type="caution">
    <text evidence="9">The sequence shown here is derived from an EMBL/GenBank/DDBJ whole genome shotgun (WGS) entry which is preliminary data.</text>
</comment>
<organism evidence="9 10">
    <name type="scientific">Linderina pennispora</name>
    <dbReference type="NCBI Taxonomy" id="61395"/>
    <lineage>
        <taxon>Eukaryota</taxon>
        <taxon>Fungi</taxon>
        <taxon>Fungi incertae sedis</taxon>
        <taxon>Zoopagomycota</taxon>
        <taxon>Kickxellomycotina</taxon>
        <taxon>Kickxellomycetes</taxon>
        <taxon>Kickxellales</taxon>
        <taxon>Kickxellaceae</taxon>
        <taxon>Linderina</taxon>
    </lineage>
</organism>
<evidence type="ECO:0000256" key="6">
    <source>
        <dbReference type="ARBA" id="ARBA00023128"/>
    </source>
</evidence>
<evidence type="ECO:0000313" key="10">
    <source>
        <dbReference type="Proteomes" id="UP000193922"/>
    </source>
</evidence>
<dbReference type="EMBL" id="MCFD01000013">
    <property type="protein sequence ID" value="ORX67219.1"/>
    <property type="molecule type" value="Genomic_DNA"/>
</dbReference>
<dbReference type="GO" id="GO:0005739">
    <property type="term" value="C:mitochondrion"/>
    <property type="evidence" value="ECO:0007669"/>
    <property type="project" value="UniProtKB-SubCell"/>
</dbReference>
<evidence type="ECO:0000256" key="4">
    <source>
        <dbReference type="ARBA" id="ARBA00022603"/>
    </source>
</evidence>
<dbReference type="InterPro" id="IPR029063">
    <property type="entry name" value="SAM-dependent_MTases_sf"/>
</dbReference>
<evidence type="ECO:0000256" key="8">
    <source>
        <dbReference type="SAM" id="MobiDB-lite"/>
    </source>
</evidence>
<evidence type="ECO:0000313" key="9">
    <source>
        <dbReference type="EMBL" id="ORX67219.1"/>
    </source>
</evidence>
<keyword evidence="6" id="KW-0496">Mitochondrion</keyword>
<dbReference type="Proteomes" id="UP000193922">
    <property type="component" value="Unassembled WGS sequence"/>
</dbReference>
<dbReference type="Gene3D" id="3.40.50.12710">
    <property type="match status" value="1"/>
</dbReference>
<keyword evidence="4" id="KW-0489">Methyltransferase</keyword>
<evidence type="ECO:0000256" key="5">
    <source>
        <dbReference type="ARBA" id="ARBA00022679"/>
    </source>
</evidence>
<accession>A0A1Y1W108</accession>
<sequence length="777" mass="86540">MTANKAGRYIVRPARASLLSCTEPKPTQLRLHGTAAPTIACAKGDDDSGDSNDESDEQLDIWRPQPAPDPLRNPSPLLFTADELSDVEERLDFWLCPEIRNWILSDLKAEEWKRQRLVLDREAEERRREKENKAKEEDEDEAMESDEASDDDAPRRQHTRRRICVDSDDEDSSDGDSGDEELPVEPKPTIMSSPTMHSPELAAQSLLIPELLPKGFLPTIDLHSGDSHMLVEESQIKEEEEQESTMDVDTQKAVVDFGLGLDIDMDDRPKPDEFVDVDQSIMDIEAFLERDIDVFMPSDVTTGSAIPSAFSIGLKFSPKLGKSISTISRADGSTVKIREELTPVAKHIREIILSTGPISIAQYMQLALTSPVGGYYTRGQVFGRSGDFVTSPEISQMFGEIMAVWYVLHWEMMGRPAKTRFVELGPGRGTLMDDMLRAARRFPQFFATIQGVDFVERSPELRKMQLEKLGCMQESMQPVEDKNEPDTPASAVSEKYGGISARWHTVLEEVSVDADCVPLVMAHEFFDALPIYKFEKGAGGWSEILVDLDDSDSSATTATTSAKLASSPHSSLSDGTDACHFKFVRSRQVTSNAAAILSDQQFSSRFDKGDHIEVSPDSARVMSVLADWVSQNSGMALIVDYGQDWTQGDTFRGIRKHKFANPLSQPGSMDLTADVDFSYLRMAARGKAKCFGPVEQGKFLHDMGIQARLKQLLQTTKDTKVQQDLVDCYKRLTDPNSMGRIYKVLAVLPNSAQGVPVPFTLPTKEELNRPKVEKIVK</sequence>
<dbReference type="GO" id="GO:0035243">
    <property type="term" value="F:protein-arginine omega-N symmetric methyltransferase activity"/>
    <property type="evidence" value="ECO:0007669"/>
    <property type="project" value="UniProtKB-EC"/>
</dbReference>
<feature type="region of interest" description="Disordered" evidence="8">
    <location>
        <begin position="33"/>
        <end position="77"/>
    </location>
</feature>
<dbReference type="GO" id="GO:0032259">
    <property type="term" value="P:methylation"/>
    <property type="evidence" value="ECO:0007669"/>
    <property type="project" value="UniProtKB-KW"/>
</dbReference>
<dbReference type="InterPro" id="IPR038375">
    <property type="entry name" value="NDUFAF7_sf"/>
</dbReference>
<dbReference type="PANTHER" id="PTHR12049:SF7">
    <property type="entry name" value="PROTEIN ARGININE METHYLTRANSFERASE NDUFAF7, MITOCHONDRIAL"/>
    <property type="match status" value="1"/>
</dbReference>
<dbReference type="AlphaFoldDB" id="A0A1Y1W108"/>
<dbReference type="STRING" id="61395.A0A1Y1W108"/>
<dbReference type="EC" id="2.1.1.320" evidence="3"/>
<dbReference type="RefSeq" id="XP_040741141.1">
    <property type="nucleotide sequence ID" value="XM_040891462.1"/>
</dbReference>
<dbReference type="OrthoDB" id="5595109at2759"/>
<feature type="compositionally biased region" description="Acidic residues" evidence="8">
    <location>
        <begin position="47"/>
        <end position="59"/>
    </location>
</feature>
<keyword evidence="5" id="KW-0808">Transferase</keyword>
<evidence type="ECO:0000256" key="3">
    <source>
        <dbReference type="ARBA" id="ARBA00011935"/>
    </source>
</evidence>
<protein>
    <recommendedName>
        <fullName evidence="3">type II protein arginine methyltransferase</fullName>
        <ecNumber evidence="3">2.1.1.320</ecNumber>
    </recommendedName>
</protein>
<dbReference type="PANTHER" id="PTHR12049">
    <property type="entry name" value="PROTEIN ARGININE METHYLTRANSFERASE NDUFAF7, MITOCHONDRIAL"/>
    <property type="match status" value="1"/>
</dbReference>
<keyword evidence="10" id="KW-1185">Reference proteome</keyword>
<dbReference type="InterPro" id="IPR003788">
    <property type="entry name" value="NDUFAF7"/>
</dbReference>
<gene>
    <name evidence="9" type="ORF">DL89DRAFT_324574</name>
</gene>
<evidence type="ECO:0000256" key="1">
    <source>
        <dbReference type="ARBA" id="ARBA00004173"/>
    </source>
</evidence>
<dbReference type="GO" id="GO:0032981">
    <property type="term" value="P:mitochondrial respiratory chain complex I assembly"/>
    <property type="evidence" value="ECO:0007669"/>
    <property type="project" value="TreeGrafter"/>
</dbReference>
<feature type="compositionally biased region" description="Acidic residues" evidence="8">
    <location>
        <begin position="166"/>
        <end position="183"/>
    </location>
</feature>
<comment type="similarity">
    <text evidence="2">Belongs to the NDUFAF7 family.</text>
</comment>
<reference evidence="9 10" key="1">
    <citation type="submission" date="2016-07" db="EMBL/GenBank/DDBJ databases">
        <title>Pervasive Adenine N6-methylation of Active Genes in Fungi.</title>
        <authorList>
            <consortium name="DOE Joint Genome Institute"/>
            <person name="Mondo S.J."/>
            <person name="Dannebaum R.O."/>
            <person name="Kuo R.C."/>
            <person name="Labutti K."/>
            <person name="Haridas S."/>
            <person name="Kuo A."/>
            <person name="Salamov A."/>
            <person name="Ahrendt S.R."/>
            <person name="Lipzen A."/>
            <person name="Sullivan W."/>
            <person name="Andreopoulos W.B."/>
            <person name="Clum A."/>
            <person name="Lindquist E."/>
            <person name="Daum C."/>
            <person name="Ramamoorthy G.K."/>
            <person name="Gryganskyi A."/>
            <person name="Culley D."/>
            <person name="Magnuson J.K."/>
            <person name="James T.Y."/>
            <person name="O'Malley M.A."/>
            <person name="Stajich J.E."/>
            <person name="Spatafora J.W."/>
            <person name="Visel A."/>
            <person name="Grigoriev I.V."/>
        </authorList>
    </citation>
    <scope>NUCLEOTIDE SEQUENCE [LARGE SCALE GENOMIC DNA]</scope>
    <source>
        <strain evidence="9 10">ATCC 12442</strain>
    </source>
</reference>
<name>A0A1Y1W108_9FUNG</name>
<evidence type="ECO:0000256" key="7">
    <source>
        <dbReference type="ARBA" id="ARBA00048612"/>
    </source>
</evidence>
<evidence type="ECO:0000256" key="2">
    <source>
        <dbReference type="ARBA" id="ARBA00005891"/>
    </source>
</evidence>
<dbReference type="SUPFAM" id="SSF53335">
    <property type="entry name" value="S-adenosyl-L-methionine-dependent methyltransferases"/>
    <property type="match status" value="1"/>
</dbReference>
<feature type="compositionally biased region" description="Basic and acidic residues" evidence="8">
    <location>
        <begin position="123"/>
        <end position="136"/>
    </location>
</feature>
<dbReference type="Pfam" id="PF02636">
    <property type="entry name" value="Methyltransf_28"/>
    <property type="match status" value="1"/>
</dbReference>
<comment type="catalytic activity">
    <reaction evidence="7">
        <text>L-arginyl-[protein] + 2 S-adenosyl-L-methionine = N(omega),N(omega)'-dimethyl-L-arginyl-[protein] + 2 S-adenosyl-L-homocysteine + 2 H(+)</text>
        <dbReference type="Rhea" id="RHEA:48108"/>
        <dbReference type="Rhea" id="RHEA-COMP:10532"/>
        <dbReference type="Rhea" id="RHEA-COMP:11992"/>
        <dbReference type="ChEBI" id="CHEBI:15378"/>
        <dbReference type="ChEBI" id="CHEBI:29965"/>
        <dbReference type="ChEBI" id="CHEBI:57856"/>
        <dbReference type="ChEBI" id="CHEBI:59789"/>
        <dbReference type="ChEBI" id="CHEBI:88221"/>
        <dbReference type="EC" id="2.1.1.320"/>
    </reaction>
</comment>
<feature type="region of interest" description="Disordered" evidence="8">
    <location>
        <begin position="123"/>
        <end position="196"/>
    </location>
</feature>
<proteinExistence type="inferred from homology"/>
<comment type="subcellular location">
    <subcellularLocation>
        <location evidence="1">Mitochondrion</location>
    </subcellularLocation>
</comment>